<sequence>MSTLEQPPETLQKSLKQRHLTMIAIGGVIGAGLFVGSSALLHTSGPAAFVSYAITGVVIVLVMRMLGEMATTNPSTGSFAGYARKAFGGWAGFTTGWLYWFFWVVAVGAEAVIGGKLLQRWIDLPSWVMAVVLLLAMVATNLRSVRNFGEFEYWFAGIKVAAILLFLALGAAYVFGLWPSHSADFSNLTDHGGFTPNGWTVILSGVVVAVFSMVGPEIATIAAAESAEPEKAVAKATNSVIARIGFFYIGSVLLLAIIVPWTDVKVGQSPFVDALTHMGIPGGPDIMNAVVLVAVLSCLNSGLYTSSRMLFTLAHKGDAPQRIAKLDKHGVPRNSLLLATLVGFACIGLDYLSPETVFAFLLNASGATILMVYLMIAMSQIKLRGLMTRDEVAQLRLKMWLFPYLSILAAGSILAVLVSMFYVESSRSQISLSVGALVATLIAYRLRRRLNPPVTTHPAPVTN</sequence>
<protein>
    <submittedName>
        <fullName evidence="10">Gamma-aminobutyrate:proton symporter, AAT family</fullName>
    </submittedName>
</protein>
<feature type="transmembrane region" description="Helical" evidence="8">
    <location>
        <begin position="154"/>
        <end position="178"/>
    </location>
</feature>
<evidence type="ECO:0000256" key="2">
    <source>
        <dbReference type="ARBA" id="ARBA00008583"/>
    </source>
</evidence>
<evidence type="ECO:0000313" key="10">
    <source>
        <dbReference type="EMBL" id="SED54793.1"/>
    </source>
</evidence>
<dbReference type="Gene3D" id="1.20.1740.10">
    <property type="entry name" value="Amino acid/polyamine transporter I"/>
    <property type="match status" value="1"/>
</dbReference>
<evidence type="ECO:0000256" key="5">
    <source>
        <dbReference type="ARBA" id="ARBA00022970"/>
    </source>
</evidence>
<keyword evidence="7 8" id="KW-0472">Membrane</keyword>
<dbReference type="InterPro" id="IPR004841">
    <property type="entry name" value="AA-permease/SLC12A_dom"/>
</dbReference>
<feature type="transmembrane region" description="Helical" evidence="8">
    <location>
        <begin position="399"/>
        <end position="423"/>
    </location>
</feature>
<evidence type="ECO:0000256" key="1">
    <source>
        <dbReference type="ARBA" id="ARBA00004141"/>
    </source>
</evidence>
<dbReference type="PANTHER" id="PTHR43495:SF5">
    <property type="entry name" value="GAMMA-AMINOBUTYRIC ACID PERMEASE"/>
    <property type="match status" value="1"/>
</dbReference>
<evidence type="ECO:0000259" key="9">
    <source>
        <dbReference type="Pfam" id="PF00324"/>
    </source>
</evidence>
<keyword evidence="5" id="KW-0029">Amino-acid transport</keyword>
<keyword evidence="6 8" id="KW-1133">Transmembrane helix</keyword>
<reference evidence="11" key="1">
    <citation type="submission" date="2016-10" db="EMBL/GenBank/DDBJ databases">
        <authorList>
            <person name="Varghese N."/>
            <person name="Submissions S."/>
        </authorList>
    </citation>
    <scope>NUCLEOTIDE SEQUENCE [LARGE SCALE GENOMIC DNA]</scope>
    <source>
        <strain evidence="11">DSM 44498</strain>
    </source>
</reference>
<evidence type="ECO:0000256" key="7">
    <source>
        <dbReference type="ARBA" id="ARBA00023136"/>
    </source>
</evidence>
<feature type="transmembrane region" description="Helical" evidence="8">
    <location>
        <begin position="358"/>
        <end position="378"/>
    </location>
</feature>
<dbReference type="AlphaFoldDB" id="A0A1H5BJI5"/>
<dbReference type="PANTHER" id="PTHR43495">
    <property type="entry name" value="GABA PERMEASE"/>
    <property type="match status" value="1"/>
</dbReference>
<organism evidence="10 11">
    <name type="scientific">Rhodococcus koreensis</name>
    <dbReference type="NCBI Taxonomy" id="99653"/>
    <lineage>
        <taxon>Bacteria</taxon>
        <taxon>Bacillati</taxon>
        <taxon>Actinomycetota</taxon>
        <taxon>Actinomycetes</taxon>
        <taxon>Mycobacteriales</taxon>
        <taxon>Nocardiaceae</taxon>
        <taxon>Rhodococcus</taxon>
    </lineage>
</organism>
<feature type="transmembrane region" description="Helical" evidence="8">
    <location>
        <begin position="335"/>
        <end position="352"/>
    </location>
</feature>
<evidence type="ECO:0000256" key="4">
    <source>
        <dbReference type="ARBA" id="ARBA00022692"/>
    </source>
</evidence>
<feature type="transmembrane region" description="Helical" evidence="8">
    <location>
        <begin position="286"/>
        <end position="306"/>
    </location>
</feature>
<feature type="transmembrane region" description="Helical" evidence="8">
    <location>
        <begin position="87"/>
        <end position="112"/>
    </location>
</feature>
<proteinExistence type="inferred from homology"/>
<dbReference type="InterPro" id="IPR004840">
    <property type="entry name" value="Amino_acid_permease_CS"/>
</dbReference>
<dbReference type="OrthoDB" id="5297508at2"/>
<feature type="transmembrane region" description="Helical" evidence="8">
    <location>
        <begin position="47"/>
        <end position="66"/>
    </location>
</feature>
<feature type="transmembrane region" description="Helical" evidence="8">
    <location>
        <begin position="240"/>
        <end position="261"/>
    </location>
</feature>
<dbReference type="GO" id="GO:0055085">
    <property type="term" value="P:transmembrane transport"/>
    <property type="evidence" value="ECO:0007669"/>
    <property type="project" value="InterPro"/>
</dbReference>
<dbReference type="PIRSF" id="PIRSF006060">
    <property type="entry name" value="AA_transporter"/>
    <property type="match status" value="1"/>
</dbReference>
<evidence type="ECO:0000313" key="11">
    <source>
        <dbReference type="Proteomes" id="UP000183561"/>
    </source>
</evidence>
<gene>
    <name evidence="10" type="ORF">SAMN04490239_8728</name>
</gene>
<comment type="similarity">
    <text evidence="2">Belongs to the amino acid-polyamine-organocation (APC) superfamily. Amino acid transporter (AAT) (TC 2.A.3.1) family.</text>
</comment>
<dbReference type="RefSeq" id="WP_072941580.1">
    <property type="nucleotide sequence ID" value="NZ_FNSV01000005.1"/>
</dbReference>
<accession>A0A1H5BJI5</accession>
<evidence type="ECO:0000256" key="3">
    <source>
        <dbReference type="ARBA" id="ARBA00022448"/>
    </source>
</evidence>
<comment type="subcellular location">
    <subcellularLocation>
        <location evidence="1">Membrane</location>
        <topology evidence="1">Multi-pass membrane protein</topology>
    </subcellularLocation>
</comment>
<dbReference type="GO" id="GO:0016020">
    <property type="term" value="C:membrane"/>
    <property type="evidence" value="ECO:0007669"/>
    <property type="project" value="UniProtKB-SubCell"/>
</dbReference>
<dbReference type="EMBL" id="FNSV01000005">
    <property type="protein sequence ID" value="SED54793.1"/>
    <property type="molecule type" value="Genomic_DNA"/>
</dbReference>
<dbReference type="Pfam" id="PF00324">
    <property type="entry name" value="AA_permease"/>
    <property type="match status" value="1"/>
</dbReference>
<dbReference type="PROSITE" id="PS00218">
    <property type="entry name" value="AMINO_ACID_PERMEASE_1"/>
    <property type="match status" value="1"/>
</dbReference>
<evidence type="ECO:0000256" key="6">
    <source>
        <dbReference type="ARBA" id="ARBA00022989"/>
    </source>
</evidence>
<keyword evidence="11" id="KW-1185">Reference proteome</keyword>
<dbReference type="GO" id="GO:0006865">
    <property type="term" value="P:amino acid transport"/>
    <property type="evidence" value="ECO:0007669"/>
    <property type="project" value="UniProtKB-KW"/>
</dbReference>
<keyword evidence="4 8" id="KW-0812">Transmembrane</keyword>
<name>A0A1H5BJI5_9NOCA</name>
<feature type="domain" description="Amino acid permease/ SLC12A" evidence="9">
    <location>
        <begin position="19"/>
        <end position="429"/>
    </location>
</feature>
<dbReference type="FunFam" id="1.20.1740.10:FF:000001">
    <property type="entry name" value="Amino acid permease"/>
    <property type="match status" value="1"/>
</dbReference>
<feature type="transmembrane region" description="Helical" evidence="8">
    <location>
        <begin position="198"/>
        <end position="219"/>
    </location>
</feature>
<keyword evidence="3" id="KW-0813">Transport</keyword>
<dbReference type="Proteomes" id="UP000183561">
    <property type="component" value="Unassembled WGS sequence"/>
</dbReference>
<feature type="transmembrane region" description="Helical" evidence="8">
    <location>
        <begin position="429"/>
        <end position="446"/>
    </location>
</feature>
<feature type="transmembrane region" description="Helical" evidence="8">
    <location>
        <begin position="124"/>
        <end position="142"/>
    </location>
</feature>
<evidence type="ECO:0000256" key="8">
    <source>
        <dbReference type="SAM" id="Phobius"/>
    </source>
</evidence>
<feature type="transmembrane region" description="Helical" evidence="8">
    <location>
        <begin position="20"/>
        <end position="41"/>
    </location>
</feature>